<reference evidence="8" key="1">
    <citation type="journal article" date="2020" name="Stud. Mycol.">
        <title>101 Dothideomycetes genomes: a test case for predicting lifestyles and emergence of pathogens.</title>
        <authorList>
            <person name="Haridas S."/>
            <person name="Albert R."/>
            <person name="Binder M."/>
            <person name="Bloem J."/>
            <person name="Labutti K."/>
            <person name="Salamov A."/>
            <person name="Andreopoulos B."/>
            <person name="Baker S."/>
            <person name="Barry K."/>
            <person name="Bills G."/>
            <person name="Bluhm B."/>
            <person name="Cannon C."/>
            <person name="Castanera R."/>
            <person name="Culley D."/>
            <person name="Daum C."/>
            <person name="Ezra D."/>
            <person name="Gonzalez J."/>
            <person name="Henrissat B."/>
            <person name="Kuo A."/>
            <person name="Liang C."/>
            <person name="Lipzen A."/>
            <person name="Lutzoni F."/>
            <person name="Magnuson J."/>
            <person name="Mondo S."/>
            <person name="Nolan M."/>
            <person name="Ohm R."/>
            <person name="Pangilinan J."/>
            <person name="Park H.-J."/>
            <person name="Ramirez L."/>
            <person name="Alfaro M."/>
            <person name="Sun H."/>
            <person name="Tritt A."/>
            <person name="Yoshinaga Y."/>
            <person name="Zwiers L.-H."/>
            <person name="Turgeon B."/>
            <person name="Goodwin S."/>
            <person name="Spatafora J."/>
            <person name="Crous P."/>
            <person name="Grigoriev I."/>
        </authorList>
    </citation>
    <scope>NUCLEOTIDE SEQUENCE</scope>
    <source>
        <strain evidence="8">CBS 101060</strain>
    </source>
</reference>
<dbReference type="AlphaFoldDB" id="A0A9P4SIB4"/>
<organism evidence="8 9">
    <name type="scientific">Patellaria atrata CBS 101060</name>
    <dbReference type="NCBI Taxonomy" id="1346257"/>
    <lineage>
        <taxon>Eukaryota</taxon>
        <taxon>Fungi</taxon>
        <taxon>Dikarya</taxon>
        <taxon>Ascomycota</taxon>
        <taxon>Pezizomycotina</taxon>
        <taxon>Dothideomycetes</taxon>
        <taxon>Dothideomycetes incertae sedis</taxon>
        <taxon>Patellariales</taxon>
        <taxon>Patellariaceae</taxon>
        <taxon>Patellaria</taxon>
    </lineage>
</organism>
<evidence type="ECO:0000256" key="2">
    <source>
        <dbReference type="ARBA" id="ARBA00022448"/>
    </source>
</evidence>
<keyword evidence="9" id="KW-1185">Reference proteome</keyword>
<name>A0A9P4SIB4_9PEZI</name>
<dbReference type="GO" id="GO:0005886">
    <property type="term" value="C:plasma membrane"/>
    <property type="evidence" value="ECO:0007669"/>
    <property type="project" value="TreeGrafter"/>
</dbReference>
<dbReference type="EMBL" id="MU006089">
    <property type="protein sequence ID" value="KAF2843055.1"/>
    <property type="molecule type" value="Genomic_DNA"/>
</dbReference>
<feature type="transmembrane region" description="Helical" evidence="6">
    <location>
        <begin position="352"/>
        <end position="371"/>
    </location>
</feature>
<feature type="transmembrane region" description="Helical" evidence="6">
    <location>
        <begin position="20"/>
        <end position="46"/>
    </location>
</feature>
<proteinExistence type="predicted"/>
<dbReference type="FunFam" id="1.20.1720.10:FF:000012">
    <property type="entry name" value="MFS toxin efflux pump (AflT)"/>
    <property type="match status" value="1"/>
</dbReference>
<evidence type="ECO:0000256" key="1">
    <source>
        <dbReference type="ARBA" id="ARBA00004141"/>
    </source>
</evidence>
<accession>A0A9P4SIB4</accession>
<comment type="subcellular location">
    <subcellularLocation>
        <location evidence="1">Membrane</location>
        <topology evidence="1">Multi-pass membrane protein</topology>
    </subcellularLocation>
</comment>
<evidence type="ECO:0000313" key="9">
    <source>
        <dbReference type="Proteomes" id="UP000799429"/>
    </source>
</evidence>
<keyword evidence="4 6" id="KW-1133">Transmembrane helix</keyword>
<feature type="transmembrane region" description="Helical" evidence="6">
    <location>
        <begin position="173"/>
        <end position="196"/>
    </location>
</feature>
<protein>
    <submittedName>
        <fullName evidence="8">MFS gliotoxin efflux transporter glia</fullName>
    </submittedName>
</protein>
<feature type="transmembrane region" description="Helical" evidence="6">
    <location>
        <begin position="286"/>
        <end position="307"/>
    </location>
</feature>
<feature type="transmembrane region" description="Helical" evidence="6">
    <location>
        <begin position="216"/>
        <end position="237"/>
    </location>
</feature>
<dbReference type="InterPro" id="IPR020846">
    <property type="entry name" value="MFS_dom"/>
</dbReference>
<evidence type="ECO:0000259" key="7">
    <source>
        <dbReference type="PROSITE" id="PS50850"/>
    </source>
</evidence>
<keyword evidence="5 6" id="KW-0472">Membrane</keyword>
<evidence type="ECO:0000256" key="4">
    <source>
        <dbReference type="ARBA" id="ARBA00022989"/>
    </source>
</evidence>
<feature type="transmembrane region" description="Helical" evidence="6">
    <location>
        <begin position="327"/>
        <end position="345"/>
    </location>
</feature>
<dbReference type="Proteomes" id="UP000799429">
    <property type="component" value="Unassembled WGS sequence"/>
</dbReference>
<feature type="transmembrane region" description="Helical" evidence="6">
    <location>
        <begin position="118"/>
        <end position="138"/>
    </location>
</feature>
<feature type="transmembrane region" description="Helical" evidence="6">
    <location>
        <begin position="58"/>
        <end position="75"/>
    </location>
</feature>
<dbReference type="CDD" id="cd17502">
    <property type="entry name" value="MFS_Azr1_MDR_like"/>
    <property type="match status" value="1"/>
</dbReference>
<keyword evidence="2" id="KW-0813">Transport</keyword>
<sequence length="523" mass="55971">MSGPDERLDTIGDYPSGVLLIFIGVALLMSVFLVALDMTIVATAIPRITDEFKSIDEVGWYGSAFFLTLAAFQSTWGKLYRYCNLKFSFLIAGLIFELGSLMCGIAKSSTTLVAGRAITGFGAAGLFGGSYTIIAFIASPEKRPAYTGLVGTAYAIASVAGPLLGGVFTDTISWRWCFLINLPIGGVALGLILLLFKPPTSARPTEAPLREIILQLDLPGTIIVLACLLCFLLATQWSGVTRTWDSPNVIAVWVSFAGLLLAFILIQIRQQERAALIPRILRQRALAGVCAFAFFQNGTNFLVTYYLPIYFQVIMGATAAQSGIYNFPLIVGSCVCAALSGILIVRIGYYTPFMAFGSALFLVGAGLLYTLDINTPLKYSIGYQVILGVGQGIGIQMAVITAQAYSRVQDLSASTAIVLFFQMMGGTVCVSMGQSTFSNRLVKDLASRAPWINAESVLGTGTTELRTAFPAGDVRLILESYMFGLRDTFALSAALTGCSFVASWVAPIRSIKSLGEADTSISV</sequence>
<comment type="caution">
    <text evidence="8">The sequence shown here is derived from an EMBL/GenBank/DDBJ whole genome shotgun (WGS) entry which is preliminary data.</text>
</comment>
<feature type="domain" description="Major facilitator superfamily (MFS) profile" evidence="7">
    <location>
        <begin position="23"/>
        <end position="511"/>
    </location>
</feature>
<dbReference type="Gene3D" id="1.20.1250.20">
    <property type="entry name" value="MFS general substrate transporter like domains"/>
    <property type="match status" value="2"/>
</dbReference>
<dbReference type="InterPro" id="IPR036259">
    <property type="entry name" value="MFS_trans_sf"/>
</dbReference>
<feature type="transmembrane region" description="Helical" evidence="6">
    <location>
        <begin position="417"/>
        <end position="437"/>
    </location>
</feature>
<dbReference type="InterPro" id="IPR011701">
    <property type="entry name" value="MFS"/>
</dbReference>
<evidence type="ECO:0000313" key="8">
    <source>
        <dbReference type="EMBL" id="KAF2843055.1"/>
    </source>
</evidence>
<feature type="transmembrane region" description="Helical" evidence="6">
    <location>
        <begin position="87"/>
        <end position="106"/>
    </location>
</feature>
<evidence type="ECO:0000256" key="6">
    <source>
        <dbReference type="SAM" id="Phobius"/>
    </source>
</evidence>
<evidence type="ECO:0000256" key="5">
    <source>
        <dbReference type="ARBA" id="ARBA00023136"/>
    </source>
</evidence>
<dbReference type="GO" id="GO:0022857">
    <property type="term" value="F:transmembrane transporter activity"/>
    <property type="evidence" value="ECO:0007669"/>
    <property type="project" value="InterPro"/>
</dbReference>
<evidence type="ECO:0000256" key="3">
    <source>
        <dbReference type="ARBA" id="ARBA00022692"/>
    </source>
</evidence>
<dbReference type="PROSITE" id="PS50850">
    <property type="entry name" value="MFS"/>
    <property type="match status" value="1"/>
</dbReference>
<feature type="transmembrane region" description="Helical" evidence="6">
    <location>
        <begin position="249"/>
        <end position="266"/>
    </location>
</feature>
<gene>
    <name evidence="8" type="ORF">M501DRAFT_926296</name>
</gene>
<feature type="transmembrane region" description="Helical" evidence="6">
    <location>
        <begin position="383"/>
        <end position="405"/>
    </location>
</feature>
<keyword evidence="3 6" id="KW-0812">Transmembrane</keyword>
<dbReference type="PANTHER" id="PTHR23501:SF177">
    <property type="entry name" value="MAJOR FACILITATOR SUPERFAMILY (MFS) PROFILE DOMAIN-CONTAINING PROTEIN-RELATED"/>
    <property type="match status" value="1"/>
</dbReference>
<dbReference type="PANTHER" id="PTHR23501">
    <property type="entry name" value="MAJOR FACILITATOR SUPERFAMILY"/>
    <property type="match status" value="1"/>
</dbReference>
<dbReference type="SUPFAM" id="SSF103473">
    <property type="entry name" value="MFS general substrate transporter"/>
    <property type="match status" value="1"/>
</dbReference>
<dbReference type="OrthoDB" id="10021397at2759"/>
<dbReference type="Pfam" id="PF07690">
    <property type="entry name" value="MFS_1"/>
    <property type="match status" value="1"/>
</dbReference>